<dbReference type="AlphaFoldDB" id="K2R638"/>
<evidence type="ECO:0000313" key="6">
    <source>
        <dbReference type="EMBL" id="EKG09623.1"/>
    </source>
</evidence>
<dbReference type="SMART" id="SM00382">
    <property type="entry name" value="AAA"/>
    <property type="match status" value="1"/>
</dbReference>
<dbReference type="GO" id="GO:0005524">
    <property type="term" value="F:ATP binding"/>
    <property type="evidence" value="ECO:0007669"/>
    <property type="project" value="UniProtKB-KW"/>
</dbReference>
<dbReference type="PANTHER" id="PTHR19211:SF135">
    <property type="entry name" value="ATPASE, PUTATIVE (AFU_ORTHOLOGUE AFUA_1G16440)-RELATED"/>
    <property type="match status" value="1"/>
</dbReference>
<keyword evidence="1" id="KW-0677">Repeat</keyword>
<dbReference type="InterPro" id="IPR027417">
    <property type="entry name" value="P-loop_NTPase"/>
</dbReference>
<dbReference type="HOGENOM" id="CLU_000604_36_6_1"/>
<protein>
    <submittedName>
        <fullName evidence="6">ABC transporter-like protein</fullName>
    </submittedName>
</protein>
<evidence type="ECO:0000256" key="2">
    <source>
        <dbReference type="ARBA" id="ARBA00022741"/>
    </source>
</evidence>
<dbReference type="InterPro" id="IPR017871">
    <property type="entry name" value="ABC_transporter-like_CS"/>
</dbReference>
<sequence length="356" mass="38746">MQSTIDHSVKAAKRAGDDKKLRQAASRKKKLDERMGMEVSAKGTRFKLSRDHAGFHSSRRGDIDIPTFDSPPRIAFPLSPADLRFPGALFSLEKVSFAYEGGNRPTTILTDINLTIHPGERVGIAGLNGSGKSTLLSLIMGQNEAGSSPFNPTKGDISRHSRARFGRYSQRAVAELTAVGLSEPHSTSLTHLMQTVDDISEGDARGLLASIGLPGRVASDVPLSKLSGGQKVRLALAKLLWMPPQLLILDEVSTHLDSDTILALAIALRRYEGAILLVTHDRFFMRCVVQGESPKRILETVDEDERETSDDSDEELGFGIQGVVYRLSKGKLTKLEGGMQQYEELAEKASAKLGKV</sequence>
<dbReference type="GO" id="GO:0016887">
    <property type="term" value="F:ATP hydrolysis activity"/>
    <property type="evidence" value="ECO:0007669"/>
    <property type="project" value="InterPro"/>
</dbReference>
<keyword evidence="2" id="KW-0547">Nucleotide-binding</keyword>
<dbReference type="STRING" id="1126212.K2R638"/>
<dbReference type="OrthoDB" id="2110130at2759"/>
<evidence type="ECO:0000256" key="1">
    <source>
        <dbReference type="ARBA" id="ARBA00022737"/>
    </source>
</evidence>
<dbReference type="Proteomes" id="UP000007129">
    <property type="component" value="Unassembled WGS sequence"/>
</dbReference>
<dbReference type="InterPro" id="IPR050611">
    <property type="entry name" value="ABCF"/>
</dbReference>
<reference evidence="6 7" key="1">
    <citation type="journal article" date="2012" name="BMC Genomics">
        <title>Tools to kill: Genome of one of the most destructive plant pathogenic fungi Macrophomina phaseolina.</title>
        <authorList>
            <person name="Islam M.S."/>
            <person name="Haque M.S."/>
            <person name="Islam M.M."/>
            <person name="Emdad E.M."/>
            <person name="Halim A."/>
            <person name="Hossen Q.M.M."/>
            <person name="Hossain M.Z."/>
            <person name="Ahmed B."/>
            <person name="Rahim S."/>
            <person name="Rahman M.S."/>
            <person name="Alam M.M."/>
            <person name="Hou S."/>
            <person name="Wan X."/>
            <person name="Saito J.A."/>
            <person name="Alam M."/>
        </authorList>
    </citation>
    <scope>NUCLEOTIDE SEQUENCE [LARGE SCALE GENOMIC DNA]</scope>
    <source>
        <strain evidence="6 7">MS6</strain>
    </source>
</reference>
<organism evidence="6 7">
    <name type="scientific">Macrophomina phaseolina (strain MS6)</name>
    <name type="common">Charcoal rot fungus</name>
    <dbReference type="NCBI Taxonomy" id="1126212"/>
    <lineage>
        <taxon>Eukaryota</taxon>
        <taxon>Fungi</taxon>
        <taxon>Dikarya</taxon>
        <taxon>Ascomycota</taxon>
        <taxon>Pezizomycotina</taxon>
        <taxon>Dothideomycetes</taxon>
        <taxon>Dothideomycetes incertae sedis</taxon>
        <taxon>Botryosphaeriales</taxon>
        <taxon>Botryosphaeriaceae</taxon>
        <taxon>Macrophomina</taxon>
    </lineage>
</organism>
<gene>
    <name evidence="6" type="ORF">MPH_13326</name>
</gene>
<dbReference type="Gene3D" id="3.40.50.300">
    <property type="entry name" value="P-loop containing nucleotide triphosphate hydrolases"/>
    <property type="match status" value="1"/>
</dbReference>
<accession>K2R638</accession>
<dbReference type="InterPro" id="IPR003593">
    <property type="entry name" value="AAA+_ATPase"/>
</dbReference>
<dbReference type="PROSITE" id="PS00211">
    <property type="entry name" value="ABC_TRANSPORTER_1"/>
    <property type="match status" value="1"/>
</dbReference>
<comment type="caution">
    <text evidence="6">The sequence shown here is derived from an EMBL/GenBank/DDBJ whole genome shotgun (WGS) entry which is preliminary data.</text>
</comment>
<dbReference type="PROSITE" id="PS50893">
    <property type="entry name" value="ABC_TRANSPORTER_2"/>
    <property type="match status" value="1"/>
</dbReference>
<name>K2R638_MACPH</name>
<dbReference type="VEuPathDB" id="FungiDB:MPH_13326"/>
<evidence type="ECO:0000256" key="3">
    <source>
        <dbReference type="ARBA" id="ARBA00022840"/>
    </source>
</evidence>
<dbReference type="InterPro" id="IPR003439">
    <property type="entry name" value="ABC_transporter-like_ATP-bd"/>
</dbReference>
<dbReference type="PANTHER" id="PTHR19211">
    <property type="entry name" value="ATP-BINDING TRANSPORT PROTEIN-RELATED"/>
    <property type="match status" value="1"/>
</dbReference>
<dbReference type="Pfam" id="PF00005">
    <property type="entry name" value="ABC_tran"/>
    <property type="match status" value="1"/>
</dbReference>
<dbReference type="InParanoid" id="K2R638"/>
<evidence type="ECO:0000256" key="4">
    <source>
        <dbReference type="SAM" id="MobiDB-lite"/>
    </source>
</evidence>
<evidence type="ECO:0000313" key="7">
    <source>
        <dbReference type="Proteomes" id="UP000007129"/>
    </source>
</evidence>
<keyword evidence="3" id="KW-0067">ATP-binding</keyword>
<dbReference type="EMBL" id="AHHD01000593">
    <property type="protein sequence ID" value="EKG09623.1"/>
    <property type="molecule type" value="Genomic_DNA"/>
</dbReference>
<feature type="domain" description="ABC transporter" evidence="5">
    <location>
        <begin position="90"/>
        <end position="324"/>
    </location>
</feature>
<feature type="region of interest" description="Disordered" evidence="4">
    <location>
        <begin position="1"/>
        <end position="36"/>
    </location>
</feature>
<dbReference type="eggNOG" id="KOG0927">
    <property type="taxonomic scope" value="Eukaryota"/>
</dbReference>
<evidence type="ECO:0000259" key="5">
    <source>
        <dbReference type="PROSITE" id="PS50893"/>
    </source>
</evidence>
<dbReference type="SUPFAM" id="SSF52540">
    <property type="entry name" value="P-loop containing nucleoside triphosphate hydrolases"/>
    <property type="match status" value="1"/>
</dbReference>
<dbReference type="CDD" id="cd03221">
    <property type="entry name" value="ABCF_EF-3"/>
    <property type="match status" value="1"/>
</dbReference>
<proteinExistence type="predicted"/>